<proteinExistence type="predicted"/>
<dbReference type="PROSITE" id="PS51257">
    <property type="entry name" value="PROKAR_LIPOPROTEIN"/>
    <property type="match status" value="1"/>
</dbReference>
<name>A0ABW8Y4H6_9FLAO</name>
<evidence type="ECO:0008006" key="3">
    <source>
        <dbReference type="Google" id="ProtNLM"/>
    </source>
</evidence>
<evidence type="ECO:0000313" key="1">
    <source>
        <dbReference type="EMBL" id="MFL9834213.1"/>
    </source>
</evidence>
<gene>
    <name evidence="1" type="ORF">ABS765_09240</name>
</gene>
<accession>A0ABW8Y4H6</accession>
<organism evidence="1 2">
    <name type="scientific">Chryseobacterium terrae</name>
    <dbReference type="NCBI Taxonomy" id="3163299"/>
    <lineage>
        <taxon>Bacteria</taxon>
        <taxon>Pseudomonadati</taxon>
        <taxon>Bacteroidota</taxon>
        <taxon>Flavobacteriia</taxon>
        <taxon>Flavobacteriales</taxon>
        <taxon>Weeksellaceae</taxon>
        <taxon>Chryseobacterium group</taxon>
        <taxon>Chryseobacterium</taxon>
    </lineage>
</organism>
<keyword evidence="2" id="KW-1185">Reference proteome</keyword>
<sequence>MRNKTTIQLLILILTMISCNKIKIPVEPVKVDVSYDSETQKGNLIVDGKQTFKLPSDSMSITIKLTEGSHTFKLNKEKEFTEFVPKEGGILNLNNASFVTIIEPYVSQTIENSYGFDPNNDTRLNQHFLIIDSTVYYYKKDTLQNVSDLDIKNAIAFSKKLKGTSAMKYFEPKRFIAKEWNFGLNEDFPETITEETSSIAIPVKGTRYKRKVVELTLFKLYALMSPQYFVVRNLKDVMESKEDIKEDSKKSSRQMQFDK</sequence>
<comment type="caution">
    <text evidence="1">The sequence shown here is derived from an EMBL/GenBank/DDBJ whole genome shotgun (WGS) entry which is preliminary data.</text>
</comment>
<dbReference type="EMBL" id="JBELPY010000004">
    <property type="protein sequence ID" value="MFL9834213.1"/>
    <property type="molecule type" value="Genomic_DNA"/>
</dbReference>
<dbReference type="Proteomes" id="UP001629058">
    <property type="component" value="Unassembled WGS sequence"/>
</dbReference>
<reference evidence="1 2" key="1">
    <citation type="submission" date="2024-06" db="EMBL/GenBank/DDBJ databases">
        <authorList>
            <person name="Kaempfer P."/>
            <person name="Viver T."/>
        </authorList>
    </citation>
    <scope>NUCLEOTIDE SEQUENCE [LARGE SCALE GENOMIC DNA]</scope>
    <source>
        <strain evidence="1 2">ST-37</strain>
    </source>
</reference>
<evidence type="ECO:0000313" key="2">
    <source>
        <dbReference type="Proteomes" id="UP001629058"/>
    </source>
</evidence>
<protein>
    <recommendedName>
        <fullName evidence="3">PEGA domain-containing protein</fullName>
    </recommendedName>
</protein>